<sequence>MAPTRRYFPFVQFEFTHSLGLAAGRYLMQPPEPAAPAPAEAPARTAVAAGSARASAPAAPEPEELRAGPPIERGTGDQRLLASADVLVVRVRGGKASSGGFLRRGGAKEQSPADEPAEVPLTIATLIRGREMLTDKMAADQLIRAMEPAERERWIREALADLNRAVGVYRLCSADPYVFDVSRADPRAVRIGHGFSEEVFAGKWTRSVLVDPPPAPKLSRHLQLAPSEGTAAVLAGQATTMESEELVLRVLLDLDQGRLRAAAVGLKAALDLLLNELAGQVISGRVRMLIDAITELQEPIATLALRGCRTQLGPKEGAELADYAEQIGAAIDRWRYEPRGY</sequence>
<organism evidence="2 3">
    <name type="scientific">Paraconexibacter antarcticus</name>
    <dbReference type="NCBI Taxonomy" id="2949664"/>
    <lineage>
        <taxon>Bacteria</taxon>
        <taxon>Bacillati</taxon>
        <taxon>Actinomycetota</taxon>
        <taxon>Thermoleophilia</taxon>
        <taxon>Solirubrobacterales</taxon>
        <taxon>Paraconexibacteraceae</taxon>
        <taxon>Paraconexibacter</taxon>
    </lineage>
</organism>
<keyword evidence="3" id="KW-1185">Reference proteome</keyword>
<evidence type="ECO:0000256" key="1">
    <source>
        <dbReference type="SAM" id="MobiDB-lite"/>
    </source>
</evidence>
<evidence type="ECO:0000313" key="3">
    <source>
        <dbReference type="Proteomes" id="UP001056035"/>
    </source>
</evidence>
<dbReference type="EMBL" id="CP098502">
    <property type="protein sequence ID" value="UTI63577.1"/>
    <property type="molecule type" value="Genomic_DNA"/>
</dbReference>
<feature type="compositionally biased region" description="Low complexity" evidence="1">
    <location>
        <begin position="37"/>
        <end position="58"/>
    </location>
</feature>
<accession>A0ABY5DR67</accession>
<dbReference type="RefSeq" id="WP_254570302.1">
    <property type="nucleotide sequence ID" value="NZ_CP098502.1"/>
</dbReference>
<evidence type="ECO:0000313" key="2">
    <source>
        <dbReference type="EMBL" id="UTI63577.1"/>
    </source>
</evidence>
<proteinExistence type="predicted"/>
<feature type="region of interest" description="Disordered" evidence="1">
    <location>
        <begin position="33"/>
        <end position="76"/>
    </location>
</feature>
<name>A0ABY5DR67_9ACTN</name>
<dbReference type="Proteomes" id="UP001056035">
    <property type="component" value="Chromosome"/>
</dbReference>
<gene>
    <name evidence="2" type="ORF">NBH00_19815</name>
</gene>
<protein>
    <submittedName>
        <fullName evidence="2">Uncharacterized protein</fullName>
    </submittedName>
</protein>
<reference evidence="2 3" key="1">
    <citation type="submission" date="2022-06" db="EMBL/GenBank/DDBJ databases">
        <title>Paraconexibacter antarcticus.</title>
        <authorList>
            <person name="Kim C.S."/>
        </authorList>
    </citation>
    <scope>NUCLEOTIDE SEQUENCE [LARGE SCALE GENOMIC DNA]</scope>
    <source>
        <strain evidence="2 3">02-257</strain>
    </source>
</reference>